<dbReference type="EMBL" id="CAJNBJ010000001">
    <property type="protein sequence ID" value="CAE6697590.1"/>
    <property type="molecule type" value="Genomic_DNA"/>
</dbReference>
<organism evidence="1 2">
    <name type="scientific">Nitrospira defluvii</name>
    <dbReference type="NCBI Taxonomy" id="330214"/>
    <lineage>
        <taxon>Bacteria</taxon>
        <taxon>Pseudomonadati</taxon>
        <taxon>Nitrospirota</taxon>
        <taxon>Nitrospiria</taxon>
        <taxon>Nitrospirales</taxon>
        <taxon>Nitrospiraceae</taxon>
        <taxon>Nitrospira</taxon>
    </lineage>
</organism>
<protein>
    <submittedName>
        <fullName evidence="1">Uncharacterized protein</fullName>
    </submittedName>
</protein>
<evidence type="ECO:0000313" key="1">
    <source>
        <dbReference type="EMBL" id="CAE6697590.1"/>
    </source>
</evidence>
<reference evidence="1 2" key="1">
    <citation type="submission" date="2021-02" db="EMBL/GenBank/DDBJ databases">
        <authorList>
            <person name="Han P."/>
        </authorList>
    </citation>
    <scope>NUCLEOTIDE SEQUENCE [LARGE SCALE GENOMIC DNA]</scope>
    <source>
        <strain evidence="1">Candidatus Nitrospira sp. ZN2</strain>
    </source>
</reference>
<keyword evidence="2" id="KW-1185">Reference proteome</keyword>
<dbReference type="Proteomes" id="UP000675880">
    <property type="component" value="Unassembled WGS sequence"/>
</dbReference>
<accession>A0ABM8QI79</accession>
<sequence>MSGLPLLFKKEGLIERHQVEGIDPSDRYFNRAILVSRVAAGYTGKVTYEAYAVEGSAHPTTSAAVKAVVDKLRNVGFTRLRTRLNFKGSRYLAEKETWTDYPDLPV</sequence>
<evidence type="ECO:0000313" key="2">
    <source>
        <dbReference type="Proteomes" id="UP000675880"/>
    </source>
</evidence>
<dbReference type="RefSeq" id="WP_213040410.1">
    <property type="nucleotide sequence ID" value="NZ_CAJNBJ010000001.1"/>
</dbReference>
<comment type="caution">
    <text evidence="1">The sequence shown here is derived from an EMBL/GenBank/DDBJ whole genome shotgun (WGS) entry which is preliminary data.</text>
</comment>
<gene>
    <name evidence="1" type="ORF">NSPZN2_10541</name>
</gene>
<name>A0ABM8QI79_9BACT</name>
<proteinExistence type="predicted"/>